<dbReference type="AlphaFoldDB" id="A0A4P8QKI8"/>
<dbReference type="KEGG" id="brb:EH207_01480"/>
<sequence length="141" mass="16033">MANRELLEEQREETRLIIEELLEDGSDPDALYTIEHHFSAEKFEVLEEVAVAAFKLGYEVTDAEELEVEDGVLLMCCDAISEVALNAELIDAQVEQLLDLAERHGVNYDGWGTYFEDPDGEDGEEGEDEDFYDEDDDGKRH</sequence>
<evidence type="ECO:0000313" key="5">
    <source>
        <dbReference type="EMBL" id="QCR07348.1"/>
    </source>
</evidence>
<evidence type="ECO:0000256" key="1">
    <source>
        <dbReference type="ARBA" id="ARBA00022490"/>
    </source>
</evidence>
<feature type="region of interest" description="Disordered" evidence="3">
    <location>
        <begin position="111"/>
        <end position="141"/>
    </location>
</feature>
<dbReference type="EMBL" id="CP034035">
    <property type="protein sequence ID" value="QCR07348.1"/>
    <property type="molecule type" value="Genomic_DNA"/>
</dbReference>
<gene>
    <name evidence="2 5" type="primary">rraB</name>
    <name evidence="5" type="ORF">EH207_01480</name>
</gene>
<accession>A0A4P8QKI8</accession>
<evidence type="ECO:0000259" key="4">
    <source>
        <dbReference type="Pfam" id="PF06877"/>
    </source>
</evidence>
<dbReference type="SUPFAM" id="SSF89946">
    <property type="entry name" value="Hypothetical protein VC0424"/>
    <property type="match status" value="1"/>
</dbReference>
<dbReference type="Pfam" id="PF06877">
    <property type="entry name" value="RraB"/>
    <property type="match status" value="1"/>
</dbReference>
<proteinExistence type="inferred from homology"/>
<dbReference type="GO" id="GO:0005737">
    <property type="term" value="C:cytoplasm"/>
    <property type="evidence" value="ECO:0007669"/>
    <property type="project" value="UniProtKB-SubCell"/>
</dbReference>
<evidence type="ECO:0000256" key="3">
    <source>
        <dbReference type="SAM" id="MobiDB-lite"/>
    </source>
</evidence>
<feature type="domain" description="Regulator of ribonuclease activity B" evidence="4">
    <location>
        <begin position="12"/>
        <end position="113"/>
    </location>
</feature>
<comment type="function">
    <text evidence="2">Globally modulates RNA abundance by binding to RNase E (Rne) and regulating its endonucleolytic activity. Can modulate Rne action in a substrate-dependent manner by altering the composition of the degradosome.</text>
</comment>
<dbReference type="InterPro" id="IPR009671">
    <property type="entry name" value="RraB_dom"/>
</dbReference>
<comment type="subcellular location">
    <subcellularLocation>
        <location evidence="2">Cytoplasm</location>
    </subcellularLocation>
</comment>
<comment type="subunit">
    <text evidence="2">Interacts with the C-terminal region of Rne.</text>
</comment>
<dbReference type="GO" id="GO:0060698">
    <property type="term" value="F:endoribonuclease inhibitor activity"/>
    <property type="evidence" value="ECO:0007669"/>
    <property type="project" value="UniProtKB-UniRule"/>
</dbReference>
<dbReference type="Proteomes" id="UP000299580">
    <property type="component" value="Chromosome"/>
</dbReference>
<dbReference type="NCBIfam" id="NF008393">
    <property type="entry name" value="PRK11191.1"/>
    <property type="match status" value="1"/>
</dbReference>
<reference evidence="5 6" key="1">
    <citation type="submission" date="2018-11" db="EMBL/GenBank/DDBJ databases">
        <title>Genome sequences of Brenneria nigrifluens and Brenneria rubrifaciens.</title>
        <authorList>
            <person name="Poret-Peterson A.T."/>
            <person name="McClean A.E."/>
            <person name="Kluepfel D.A."/>
        </authorList>
    </citation>
    <scope>NUCLEOTIDE SEQUENCE [LARGE SCALE GENOMIC DNA]</scope>
    <source>
        <strain evidence="5 6">6D370</strain>
    </source>
</reference>
<comment type="similarity">
    <text evidence="2">Belongs to the RraB family.</text>
</comment>
<dbReference type="HAMAP" id="MF_01888">
    <property type="entry name" value="RraB"/>
    <property type="match status" value="1"/>
</dbReference>
<feature type="compositionally biased region" description="Acidic residues" evidence="3">
    <location>
        <begin position="116"/>
        <end position="141"/>
    </location>
</feature>
<dbReference type="PIRSF" id="PIRSF018193">
    <property type="entry name" value="UCP018193"/>
    <property type="match status" value="1"/>
</dbReference>
<name>A0A4P8QKI8_9GAMM</name>
<dbReference type="GO" id="GO:0019899">
    <property type="term" value="F:enzyme binding"/>
    <property type="evidence" value="ECO:0007669"/>
    <property type="project" value="UniProtKB-UniRule"/>
</dbReference>
<dbReference type="Gene3D" id="3.30.70.970">
    <property type="entry name" value="RraB-like"/>
    <property type="match status" value="1"/>
</dbReference>
<dbReference type="InterPro" id="IPR036701">
    <property type="entry name" value="RraB-like_sf"/>
</dbReference>
<dbReference type="RefSeq" id="WP_137712431.1">
    <property type="nucleotide sequence ID" value="NZ_CP034035.1"/>
</dbReference>
<protein>
    <recommendedName>
        <fullName evidence="2">Regulator of ribonuclease activity B</fullName>
    </recommendedName>
</protein>
<dbReference type="InterPro" id="IPR016716">
    <property type="entry name" value="RraB"/>
</dbReference>
<organism evidence="5 6">
    <name type="scientific">Brenneria rubrifaciens</name>
    <dbReference type="NCBI Taxonomy" id="55213"/>
    <lineage>
        <taxon>Bacteria</taxon>
        <taxon>Pseudomonadati</taxon>
        <taxon>Pseudomonadota</taxon>
        <taxon>Gammaproteobacteria</taxon>
        <taxon>Enterobacterales</taxon>
        <taxon>Pectobacteriaceae</taxon>
        <taxon>Brenneria</taxon>
    </lineage>
</organism>
<evidence type="ECO:0000256" key="2">
    <source>
        <dbReference type="HAMAP-Rule" id="MF_01888"/>
    </source>
</evidence>
<dbReference type="OrthoDB" id="7065464at2"/>
<evidence type="ECO:0000313" key="6">
    <source>
        <dbReference type="Proteomes" id="UP000299580"/>
    </source>
</evidence>
<keyword evidence="6" id="KW-1185">Reference proteome</keyword>
<keyword evidence="1 2" id="KW-0963">Cytoplasm</keyword>